<dbReference type="EMBL" id="AMCI01007664">
    <property type="protein sequence ID" value="EJW92250.1"/>
    <property type="molecule type" value="Genomic_DNA"/>
</dbReference>
<reference evidence="1" key="1">
    <citation type="journal article" date="2012" name="PLoS ONE">
        <title>Gene sets for utilization of primary and secondary nutrition supplies in the distal gut of endangered iberian lynx.</title>
        <authorList>
            <person name="Alcaide M."/>
            <person name="Messina E."/>
            <person name="Richter M."/>
            <person name="Bargiela R."/>
            <person name="Peplies J."/>
            <person name="Huws S.A."/>
            <person name="Newbold C.J."/>
            <person name="Golyshin P.N."/>
            <person name="Simon M.A."/>
            <person name="Lopez G."/>
            <person name="Yakimov M.M."/>
            <person name="Ferrer M."/>
        </authorList>
    </citation>
    <scope>NUCLEOTIDE SEQUENCE</scope>
</reference>
<sequence length="327" mass="37494">MTTLIQVFLLQMQHLATCDTKLFLHQVDPYDFFRNGVFHLQTSIHFKEVEVAVLVHQEFDSTGTRIVHSLGCCDRLFTHFLPQFGSQERRRTFFHNLLVTALYRTFTFEQVNHIAVVVSQNLEFNMVRFFDEFFQVYGIVTKRRHRFRTSRVVSFHHLVFAVDQTHTLTTATHRGFQHDRIANLVTDTYRFFRALQRLFGTRNHRHAGRNHLLAGCNLVAHRLHRFGSRANKNDAFLLASAGKISIFRQKTITGMNGIGMMLFSGFDDVIDVQITLLGSSGTNQTGFVGIHDVTSRTVGFRKNSHCADTHFLAGTHDADGNLTTIGY</sequence>
<protein>
    <submittedName>
        <fullName evidence="1">Choline dehydrogenase</fullName>
    </submittedName>
</protein>
<name>J9BXG6_9ZZZZ</name>
<dbReference type="AntiFam" id="ANF00133">
    <property type="entry name" value="Shadow ORF (opposite mccA)"/>
</dbReference>
<organism evidence="1">
    <name type="scientific">gut metagenome</name>
    <dbReference type="NCBI Taxonomy" id="749906"/>
    <lineage>
        <taxon>unclassified sequences</taxon>
        <taxon>metagenomes</taxon>
        <taxon>organismal metagenomes</taxon>
    </lineage>
</organism>
<evidence type="ECO:0000313" key="1">
    <source>
        <dbReference type="EMBL" id="EJW92250.1"/>
    </source>
</evidence>
<proteinExistence type="predicted"/>
<accession>J9BXG6</accession>
<dbReference type="AlphaFoldDB" id="J9BXG6"/>
<comment type="caution">
    <text evidence="1">The sequence shown here is derived from an EMBL/GenBank/DDBJ whole genome shotgun (WGS) entry which is preliminary data.</text>
</comment>
<gene>
    <name evidence="1" type="ORF">EVA_19647</name>
</gene>